<accession>B0P8L0</accession>
<dbReference type="Gene3D" id="3.30.1180.20">
    <property type="entry name" value="Dihydroxyacetone kinase, domain 2"/>
    <property type="match status" value="1"/>
</dbReference>
<gene>
    <name evidence="2" type="ORF">ANACOL_01099</name>
</gene>
<feature type="domain" description="DhaK" evidence="1">
    <location>
        <begin position="27"/>
        <end position="348"/>
    </location>
</feature>
<sequence length="351" mass="37599">MGVPFPRGRGGVSNKEEFHHMKKIINAPEQYTDDMLKGIYAAHSDAVKYADGDLRCYCTAKKKDGKVAIITGGGTGHLPLFLGYVGENLLDGCGVGGVFQSPSAEQIFNVSKEVEAGAGILYLYGNYTGDIMNFDMAAEMCEMEDIETRSIVGADDVNSNANPDTRRGVAGIFFMYKCAGAKAAQMGTLDEVLAAAQKAKDNTRTVGFALTPCIIPEVGHPNFTLGENEMAMGMGIHGEPGVWNGPLKTADEIAAESLDTLLGDMPLSAGEEVCLLINGLGATSVEELYILSGSVTRILKEKGVSIYRTFVGEYATSMEMAGASISICRMADQEMKEQIDMPVNTPFYCQK</sequence>
<proteinExistence type="predicted"/>
<dbReference type="SUPFAM" id="SSF82549">
    <property type="entry name" value="DAK1/DegV-like"/>
    <property type="match status" value="1"/>
</dbReference>
<dbReference type="PROSITE" id="PS51481">
    <property type="entry name" value="DHAK"/>
    <property type="match status" value="1"/>
</dbReference>
<evidence type="ECO:0000313" key="3">
    <source>
        <dbReference type="Proteomes" id="UP000003803"/>
    </source>
</evidence>
<reference evidence="2" key="1">
    <citation type="submission" date="2007-11" db="EMBL/GenBank/DDBJ databases">
        <authorList>
            <person name="Fulton L."/>
            <person name="Clifton S."/>
            <person name="Fulton B."/>
            <person name="Xu J."/>
            <person name="Minx P."/>
            <person name="Pepin K.H."/>
            <person name="Johnson M."/>
            <person name="Thiruvilangam P."/>
            <person name="Bhonagiri V."/>
            <person name="Nash W.E."/>
            <person name="Mardis E.R."/>
            <person name="Wilson R.K."/>
        </authorList>
    </citation>
    <scope>NUCLEOTIDE SEQUENCE [LARGE SCALE GENOMIC DNA]</scope>
    <source>
        <strain evidence="2">DSM 17241</strain>
    </source>
</reference>
<dbReference type="GO" id="GO:0005829">
    <property type="term" value="C:cytosol"/>
    <property type="evidence" value="ECO:0007669"/>
    <property type="project" value="TreeGrafter"/>
</dbReference>
<dbReference type="Gene3D" id="3.40.50.10440">
    <property type="entry name" value="Dihydroxyacetone kinase, domain 1"/>
    <property type="match status" value="1"/>
</dbReference>
<dbReference type="InterPro" id="IPR004006">
    <property type="entry name" value="DhaK_dom"/>
</dbReference>
<dbReference type="Pfam" id="PF02733">
    <property type="entry name" value="Dak1"/>
    <property type="match status" value="1"/>
</dbReference>
<evidence type="ECO:0000259" key="1">
    <source>
        <dbReference type="PROSITE" id="PS51481"/>
    </source>
</evidence>
<evidence type="ECO:0000313" key="2">
    <source>
        <dbReference type="EMBL" id="EDS12256.1"/>
    </source>
</evidence>
<dbReference type="Proteomes" id="UP000003803">
    <property type="component" value="Unassembled WGS sequence"/>
</dbReference>
<organism evidence="2 3">
    <name type="scientific">Anaerotruncus colihominis DSM 17241</name>
    <dbReference type="NCBI Taxonomy" id="445972"/>
    <lineage>
        <taxon>Bacteria</taxon>
        <taxon>Bacillati</taxon>
        <taxon>Bacillota</taxon>
        <taxon>Clostridia</taxon>
        <taxon>Eubacteriales</taxon>
        <taxon>Oscillospiraceae</taxon>
        <taxon>Anaerotruncus</taxon>
    </lineage>
</organism>
<dbReference type="FunFam" id="3.40.50.10440:FF:000001">
    <property type="entry name" value="Dihydroxyacetone kinase, DhaK subunit"/>
    <property type="match status" value="1"/>
</dbReference>
<dbReference type="HOGENOM" id="CLU_017054_0_0_9"/>
<dbReference type="GO" id="GO:0019563">
    <property type="term" value="P:glycerol catabolic process"/>
    <property type="evidence" value="ECO:0007669"/>
    <property type="project" value="TreeGrafter"/>
</dbReference>
<dbReference type="eggNOG" id="COG2376">
    <property type="taxonomic scope" value="Bacteria"/>
</dbReference>
<dbReference type="EMBL" id="ABGD02000007">
    <property type="protein sequence ID" value="EDS12256.1"/>
    <property type="molecule type" value="Genomic_DNA"/>
</dbReference>
<reference evidence="2" key="2">
    <citation type="submission" date="2013-09" db="EMBL/GenBank/DDBJ databases">
        <title>Draft genome sequence of Anaerotruncus colihominis(DSM 17241).</title>
        <authorList>
            <person name="Sudarsanam P."/>
            <person name="Ley R."/>
            <person name="Guruge J."/>
            <person name="Turnbaugh P.J."/>
            <person name="Mahowald M."/>
            <person name="Liep D."/>
            <person name="Gordon J."/>
        </authorList>
    </citation>
    <scope>NUCLEOTIDE SEQUENCE</scope>
    <source>
        <strain evidence="2">DSM 17241</strain>
    </source>
</reference>
<dbReference type="AlphaFoldDB" id="B0P8L0"/>
<comment type="caution">
    <text evidence="2">The sequence shown here is derived from an EMBL/GenBank/DDBJ whole genome shotgun (WGS) entry which is preliminary data.</text>
</comment>
<dbReference type="PANTHER" id="PTHR28629">
    <property type="entry name" value="TRIOKINASE/FMN CYCLASE"/>
    <property type="match status" value="1"/>
</dbReference>
<dbReference type="GO" id="GO:0004371">
    <property type="term" value="F:glycerone kinase activity"/>
    <property type="evidence" value="ECO:0007669"/>
    <property type="project" value="InterPro"/>
</dbReference>
<dbReference type="InterPro" id="IPR050861">
    <property type="entry name" value="Dihydroxyacetone_Kinase"/>
</dbReference>
<dbReference type="STRING" id="169435.ERS852551_00062"/>
<name>B0P8L0_9FIRM</name>
<protein>
    <submittedName>
        <fullName evidence="2">DAK1 domain protein</fullName>
    </submittedName>
</protein>
<dbReference type="PANTHER" id="PTHR28629:SF4">
    <property type="entry name" value="TRIOKINASE_FMN CYCLASE"/>
    <property type="match status" value="1"/>
</dbReference>
<keyword evidence="3" id="KW-1185">Reference proteome</keyword>